<dbReference type="RefSeq" id="WP_114366574.1">
    <property type="nucleotide sequence ID" value="NZ_BHZF01000002.1"/>
</dbReference>
<gene>
    <name evidence="1" type="ORF">DES35_10822</name>
</gene>
<dbReference type="AlphaFoldDB" id="A0A368ZZ66"/>
<organism evidence="1 2">
    <name type="scientific">Schleiferia thermophila</name>
    <dbReference type="NCBI Taxonomy" id="884107"/>
    <lineage>
        <taxon>Bacteria</taxon>
        <taxon>Pseudomonadati</taxon>
        <taxon>Bacteroidota</taxon>
        <taxon>Flavobacteriia</taxon>
        <taxon>Flavobacteriales</taxon>
        <taxon>Schleiferiaceae</taxon>
        <taxon>Schleiferia</taxon>
    </lineage>
</organism>
<protein>
    <submittedName>
        <fullName evidence="1">Uncharacterized protein</fullName>
    </submittedName>
</protein>
<name>A0A368ZZ66_9FLAO</name>
<comment type="caution">
    <text evidence="1">The sequence shown here is derived from an EMBL/GenBank/DDBJ whole genome shotgun (WGS) entry which is preliminary data.</text>
</comment>
<sequence length="119" mass="13288">MNTIEFLFNKIYTAEGLIRAVNVENFLGHKVALVNGFPHAPSFENIVRLVRLSEDCQTRILVYPVDYAEGDPVPGFALMLAALYPVDGIGLVAEAEWNETVRMLEDKCVLIDFEADGQE</sequence>
<evidence type="ECO:0000313" key="2">
    <source>
        <dbReference type="Proteomes" id="UP000253517"/>
    </source>
</evidence>
<proteinExistence type="predicted"/>
<accession>A0A368ZZ66</accession>
<evidence type="ECO:0000313" key="1">
    <source>
        <dbReference type="EMBL" id="RCX01117.1"/>
    </source>
</evidence>
<dbReference type="Proteomes" id="UP000253517">
    <property type="component" value="Unassembled WGS sequence"/>
</dbReference>
<dbReference type="EMBL" id="QPJS01000008">
    <property type="protein sequence ID" value="RCX01117.1"/>
    <property type="molecule type" value="Genomic_DNA"/>
</dbReference>
<keyword evidence="2" id="KW-1185">Reference proteome</keyword>
<reference evidence="1 2" key="1">
    <citation type="submission" date="2018-07" db="EMBL/GenBank/DDBJ databases">
        <title>Genomic Encyclopedia of Type Strains, Phase IV (KMG-IV): sequencing the most valuable type-strain genomes for metagenomic binning, comparative biology and taxonomic classification.</title>
        <authorList>
            <person name="Goeker M."/>
        </authorList>
    </citation>
    <scope>NUCLEOTIDE SEQUENCE [LARGE SCALE GENOMIC DNA]</scope>
    <source>
        <strain evidence="1 2">DSM 21410</strain>
    </source>
</reference>